<sequence>MAMLNHARETNAIEESVLVERHVCRGVPCCCQSVLLHAAPDRQPLFQQKLQEKIPSAHQQPHRAVDQPQQGQHEGFLPRLDASCPCSLSKLHPFGRGGSAADHGHFPDAGAEVAPQHHCIAQGRRAVDLGAL</sequence>
<name>A0AAN6DAA4_PICAN</name>
<feature type="region of interest" description="Disordered" evidence="1">
    <location>
        <begin position="53"/>
        <end position="74"/>
    </location>
</feature>
<evidence type="ECO:0000256" key="1">
    <source>
        <dbReference type="SAM" id="MobiDB-lite"/>
    </source>
</evidence>
<organism evidence="2 3">
    <name type="scientific">Pichia angusta</name>
    <name type="common">Yeast</name>
    <name type="synonym">Hansenula polymorpha</name>
    <dbReference type="NCBI Taxonomy" id="870730"/>
    <lineage>
        <taxon>Eukaryota</taxon>
        <taxon>Fungi</taxon>
        <taxon>Dikarya</taxon>
        <taxon>Ascomycota</taxon>
        <taxon>Saccharomycotina</taxon>
        <taxon>Pichiomycetes</taxon>
        <taxon>Pichiales</taxon>
        <taxon>Pichiaceae</taxon>
        <taxon>Ogataea</taxon>
    </lineage>
</organism>
<evidence type="ECO:0000313" key="3">
    <source>
        <dbReference type="Proteomes" id="UP001196530"/>
    </source>
</evidence>
<protein>
    <submittedName>
        <fullName evidence="2">Uncharacterized protein</fullName>
    </submittedName>
</protein>
<evidence type="ECO:0000313" key="2">
    <source>
        <dbReference type="EMBL" id="KAG7815733.1"/>
    </source>
</evidence>
<gene>
    <name evidence="2" type="ORF">KL928_005332</name>
</gene>
<dbReference type="AlphaFoldDB" id="A0AAN6DAA4"/>
<dbReference type="EMBL" id="JAHLUX010000014">
    <property type="protein sequence ID" value="KAG7815733.1"/>
    <property type="molecule type" value="Genomic_DNA"/>
</dbReference>
<accession>A0AAN6DAA4</accession>
<dbReference type="GeneID" id="66129383"/>
<reference evidence="2" key="1">
    <citation type="journal article" date="2021" name="G3 (Bethesda)">
        <title>Genomic diversity, chromosomal rearrangements, and interspecies hybridization in the ogataea polymorpha species complex.</title>
        <authorList>
            <person name="Hanson S.J."/>
            <person name="Cinneide E.O."/>
            <person name="Salzberg L.I."/>
            <person name="Wolfe K.H."/>
            <person name="McGowan J."/>
            <person name="Fitzpatrick D.A."/>
            <person name="Matlin K."/>
        </authorList>
    </citation>
    <scope>NUCLEOTIDE SEQUENCE</scope>
    <source>
        <strain evidence="2">61-244</strain>
    </source>
</reference>
<dbReference type="RefSeq" id="XP_043057313.1">
    <property type="nucleotide sequence ID" value="XM_043206130.1"/>
</dbReference>
<proteinExistence type="predicted"/>
<dbReference type="Proteomes" id="UP001196530">
    <property type="component" value="Unassembled WGS sequence"/>
</dbReference>
<comment type="caution">
    <text evidence="2">The sequence shown here is derived from an EMBL/GenBank/DDBJ whole genome shotgun (WGS) entry which is preliminary data.</text>
</comment>